<dbReference type="AlphaFoldDB" id="A0A918DBS7"/>
<reference evidence="3 4" key="1">
    <citation type="journal article" date="2014" name="Int. J. Syst. Evol. Microbiol.">
        <title>Complete genome sequence of Corynebacterium casei LMG S-19264T (=DSM 44701T), isolated from a smear-ripened cheese.</title>
        <authorList>
            <consortium name="US DOE Joint Genome Institute (JGI-PGF)"/>
            <person name="Walter F."/>
            <person name="Albersmeier A."/>
            <person name="Kalinowski J."/>
            <person name="Ruckert C."/>
        </authorList>
    </citation>
    <scope>NUCLEOTIDE SEQUENCE [LARGE SCALE GENOMIC DNA]</scope>
    <source>
        <strain evidence="3 4">CGMCC 1.7029</strain>
    </source>
</reference>
<evidence type="ECO:0000313" key="3">
    <source>
        <dbReference type="EMBL" id="GGO26554.1"/>
    </source>
</evidence>
<evidence type="ECO:0000256" key="1">
    <source>
        <dbReference type="SAM" id="SignalP"/>
    </source>
</evidence>
<keyword evidence="4" id="KW-1185">Reference proteome</keyword>
<organism evidence="3 4">
    <name type="scientific">Gemmobacter aquaticus</name>
    <dbReference type="NCBI Taxonomy" id="490185"/>
    <lineage>
        <taxon>Bacteria</taxon>
        <taxon>Pseudomonadati</taxon>
        <taxon>Pseudomonadota</taxon>
        <taxon>Alphaproteobacteria</taxon>
        <taxon>Rhodobacterales</taxon>
        <taxon>Paracoccaceae</taxon>
        <taxon>Gemmobacter</taxon>
    </lineage>
</organism>
<dbReference type="RefSeq" id="WP_146285495.1">
    <property type="nucleotide sequence ID" value="NZ_BMLP01000001.1"/>
</dbReference>
<accession>A0A918DBS7</accession>
<protein>
    <recommendedName>
        <fullName evidence="2">DUF2059 domain-containing protein</fullName>
    </recommendedName>
</protein>
<sequence>MQRMNWINAMAFAVGLASAGQGGLGVAPASAETTVEQAAILPKVQELVAAMRISELAQVLQAEGEAYGGQLKEEMFPDRSGSDWSAMVTRIYQADGLTEEFTRSLSAELSDKPEVAAKAQAFFASPTGRKIIGLEIEARRAMLDDATEEAAKEAFGAMEAKGAPRVDALRRFVAANDLVEMNVMGALNANLAFYKGMSQGGAFTEDMTESDMLAEVWAQEDQVRQETEDWLWPYLALAYQPLSDEEMQAYQVFSEAPEGRALNAALFAAFDASFVRISGELGRAVALMVQGQDI</sequence>
<dbReference type="Pfam" id="PF09832">
    <property type="entry name" value="DUF2059"/>
    <property type="match status" value="1"/>
</dbReference>
<evidence type="ECO:0000259" key="2">
    <source>
        <dbReference type="Pfam" id="PF09832"/>
    </source>
</evidence>
<dbReference type="InterPro" id="IPR018637">
    <property type="entry name" value="DUF2059"/>
</dbReference>
<gene>
    <name evidence="3" type="ORF">GCM10010991_07360</name>
</gene>
<dbReference type="EMBL" id="BMLP01000001">
    <property type="protein sequence ID" value="GGO26554.1"/>
    <property type="molecule type" value="Genomic_DNA"/>
</dbReference>
<name>A0A918DBS7_9RHOB</name>
<keyword evidence="1" id="KW-0732">Signal</keyword>
<dbReference type="OrthoDB" id="7841298at2"/>
<evidence type="ECO:0000313" key="4">
    <source>
        <dbReference type="Proteomes" id="UP000598196"/>
    </source>
</evidence>
<feature type="chain" id="PRO_5037828312" description="DUF2059 domain-containing protein" evidence="1">
    <location>
        <begin position="20"/>
        <end position="294"/>
    </location>
</feature>
<feature type="signal peptide" evidence="1">
    <location>
        <begin position="1"/>
        <end position="19"/>
    </location>
</feature>
<dbReference type="Proteomes" id="UP000598196">
    <property type="component" value="Unassembled WGS sequence"/>
</dbReference>
<feature type="domain" description="DUF2059" evidence="2">
    <location>
        <begin position="117"/>
        <end position="154"/>
    </location>
</feature>
<comment type="caution">
    <text evidence="3">The sequence shown here is derived from an EMBL/GenBank/DDBJ whole genome shotgun (WGS) entry which is preliminary data.</text>
</comment>
<proteinExistence type="predicted"/>